<dbReference type="PANTHER" id="PTHR30437:SF5">
    <property type="entry name" value="REGULATOR OF NUCLEOSIDE DIPHOSPHATE KINASE"/>
    <property type="match status" value="1"/>
</dbReference>
<sequence length="140" mass="15234">MTRTIQNSFTAPALPPIVITASEAHRLSALADSSMAVFPRVAQFLARETDRAQLVADDADRLHDVVRMGSLVRYRDDETGDVREVVLVYPHEADIALRRISVLTPVGAALIGLSVGQTIDFQTPSQQTRSVTILAVTHEG</sequence>
<dbReference type="Proteomes" id="UP001221546">
    <property type="component" value="Chromosome"/>
</dbReference>
<dbReference type="GO" id="GO:0016301">
    <property type="term" value="F:kinase activity"/>
    <property type="evidence" value="ECO:0007669"/>
    <property type="project" value="UniProtKB-KW"/>
</dbReference>
<dbReference type="Gene3D" id="3.10.50.30">
    <property type="entry name" value="Transcription elongation factor, GreA/GreB, C-terminal domain"/>
    <property type="match status" value="1"/>
</dbReference>
<dbReference type="InterPro" id="IPR001437">
    <property type="entry name" value="Tscrpt_elong_fac_GreA/B_C"/>
</dbReference>
<proteinExistence type="predicted"/>
<dbReference type="SUPFAM" id="SSF54534">
    <property type="entry name" value="FKBP-like"/>
    <property type="match status" value="1"/>
</dbReference>
<keyword evidence="4" id="KW-1185">Reference proteome</keyword>
<organism evidence="3 4">
    <name type="scientific">Bradyrhizobium brasilense</name>
    <dbReference type="NCBI Taxonomy" id="1419277"/>
    <lineage>
        <taxon>Bacteria</taxon>
        <taxon>Pseudomonadati</taxon>
        <taxon>Pseudomonadota</taxon>
        <taxon>Alphaproteobacteria</taxon>
        <taxon>Hyphomicrobiales</taxon>
        <taxon>Nitrobacteraceae</taxon>
        <taxon>Bradyrhizobium</taxon>
    </lineage>
</organism>
<dbReference type="Pfam" id="PF14760">
    <property type="entry name" value="Rnk_N"/>
    <property type="match status" value="1"/>
</dbReference>
<dbReference type="PANTHER" id="PTHR30437">
    <property type="entry name" value="TRANSCRIPTION ELONGATION FACTOR GREA"/>
    <property type="match status" value="1"/>
</dbReference>
<protein>
    <submittedName>
        <fullName evidence="3">Nucleoside diphosphate kinase regulator</fullName>
    </submittedName>
</protein>
<evidence type="ECO:0000259" key="1">
    <source>
        <dbReference type="Pfam" id="PF01272"/>
    </source>
</evidence>
<dbReference type="EMBL" id="CP121646">
    <property type="protein sequence ID" value="WFU63127.1"/>
    <property type="molecule type" value="Genomic_DNA"/>
</dbReference>
<keyword evidence="3" id="KW-0418">Kinase</keyword>
<reference evidence="3 4" key="1">
    <citation type="submission" date="2023-04" db="EMBL/GenBank/DDBJ databases">
        <title>Australian commercial rhizobial inoculants.</title>
        <authorList>
            <person name="Kohlmeier M.G."/>
            <person name="O'Hara G.W."/>
            <person name="Colombi E."/>
            <person name="Ramsay J.P."/>
            <person name="Terpolilli J."/>
        </authorList>
    </citation>
    <scope>NUCLEOTIDE SEQUENCE [LARGE SCALE GENOMIC DNA]</scope>
    <source>
        <strain evidence="3 4">CB627</strain>
    </source>
</reference>
<accession>A0ABY8JC29</accession>
<dbReference type="RefSeq" id="WP_076827652.1">
    <property type="nucleotide sequence ID" value="NZ_CP121646.1"/>
</dbReference>
<dbReference type="InterPro" id="IPR029462">
    <property type="entry name" value="Rnk_N"/>
</dbReference>
<feature type="domain" description="Transcription elongation factor GreA/GreB C-terminal" evidence="1">
    <location>
        <begin position="63"/>
        <end position="137"/>
    </location>
</feature>
<dbReference type="InterPro" id="IPR036953">
    <property type="entry name" value="GreA/GreB_C_sf"/>
</dbReference>
<gene>
    <name evidence="3" type="primary">rnk</name>
    <name evidence="3" type="ORF">QA636_37905</name>
</gene>
<dbReference type="NCBIfam" id="NF004396">
    <property type="entry name" value="PRK05753.1"/>
    <property type="match status" value="1"/>
</dbReference>
<evidence type="ECO:0000259" key="2">
    <source>
        <dbReference type="Pfam" id="PF14760"/>
    </source>
</evidence>
<name>A0ABY8JC29_9BRAD</name>
<keyword evidence="3" id="KW-0808">Transferase</keyword>
<feature type="domain" description="Regulator of nucleoside diphosphate kinase N-terminal" evidence="2">
    <location>
        <begin position="15"/>
        <end position="55"/>
    </location>
</feature>
<dbReference type="Pfam" id="PF01272">
    <property type="entry name" value="GreA_GreB"/>
    <property type="match status" value="1"/>
</dbReference>
<evidence type="ECO:0000313" key="4">
    <source>
        <dbReference type="Proteomes" id="UP001221546"/>
    </source>
</evidence>
<evidence type="ECO:0000313" key="3">
    <source>
        <dbReference type="EMBL" id="WFU63127.1"/>
    </source>
</evidence>
<dbReference type="InterPro" id="IPR023459">
    <property type="entry name" value="Tscrpt_elong_fac_GreA/B_fam"/>
</dbReference>